<evidence type="ECO:0000256" key="1">
    <source>
        <dbReference type="ARBA" id="ARBA00001936"/>
    </source>
</evidence>
<protein>
    <recommendedName>
        <fullName evidence="10">Isocitrate dehydrogenase [NADP]</fullName>
        <ecNumber evidence="10">1.1.1.42</ecNumber>
    </recommendedName>
</protein>
<dbReference type="SUPFAM" id="SSF53659">
    <property type="entry name" value="Isocitrate/Isopropylmalate dehydrogenase-like"/>
    <property type="match status" value="1"/>
</dbReference>
<feature type="site" description="Critical for catalysis" evidence="11">
    <location>
        <position position="139"/>
    </location>
</feature>
<dbReference type="GO" id="GO:0051287">
    <property type="term" value="F:NAD binding"/>
    <property type="evidence" value="ECO:0007669"/>
    <property type="project" value="InterPro"/>
</dbReference>
<organism evidence="16 17">
    <name type="scientific">Candidatus Liberibacter europaeus</name>
    <dbReference type="NCBI Taxonomy" id="744859"/>
    <lineage>
        <taxon>Bacteria</taxon>
        <taxon>Pseudomonadati</taxon>
        <taxon>Pseudomonadota</taxon>
        <taxon>Alphaproteobacteria</taxon>
        <taxon>Hyphomicrobiales</taxon>
        <taxon>Rhizobiaceae</taxon>
        <taxon>Liberibacter</taxon>
    </lineage>
</organism>
<evidence type="ECO:0000256" key="3">
    <source>
        <dbReference type="ARBA" id="ARBA00007769"/>
    </source>
</evidence>
<evidence type="ECO:0000256" key="2">
    <source>
        <dbReference type="ARBA" id="ARBA00004496"/>
    </source>
</evidence>
<dbReference type="Pfam" id="PF00180">
    <property type="entry name" value="Iso_dh"/>
    <property type="match status" value="1"/>
</dbReference>
<keyword evidence="4 10" id="KW-0816">Tricarboxylic acid cycle</keyword>
<dbReference type="EMBL" id="PSQJ01000014">
    <property type="protein sequence ID" value="PTL86067.1"/>
    <property type="molecule type" value="Genomic_DNA"/>
</dbReference>
<feature type="binding site" evidence="12">
    <location>
        <begin position="94"/>
        <end position="100"/>
    </location>
    <ligand>
        <name>D-threo-isocitrate</name>
        <dbReference type="ChEBI" id="CHEBI:15562"/>
    </ligand>
</feature>
<keyword evidence="5 10" id="KW-0479">Metal-binding</keyword>
<dbReference type="InterPro" id="IPR024084">
    <property type="entry name" value="IsoPropMal-DH-like_dom"/>
</dbReference>
<feature type="site" description="Critical for catalysis" evidence="11">
    <location>
        <position position="210"/>
    </location>
</feature>
<dbReference type="GO" id="GO:0004450">
    <property type="term" value="F:isocitrate dehydrogenase (NADP+) activity"/>
    <property type="evidence" value="ECO:0007669"/>
    <property type="project" value="UniProtKB-UniRule"/>
</dbReference>
<dbReference type="GO" id="GO:0006102">
    <property type="term" value="P:isocitrate metabolic process"/>
    <property type="evidence" value="ECO:0007669"/>
    <property type="project" value="UniProtKB-UniRule"/>
</dbReference>
<gene>
    <name evidence="16" type="ORF">C4617_05815</name>
</gene>
<comment type="caution">
    <text evidence="16">The sequence shown here is derived from an EMBL/GenBank/DDBJ whole genome shotgun (WGS) entry which is preliminary data.</text>
</comment>
<dbReference type="PANTHER" id="PTHR11822">
    <property type="entry name" value="NADP-SPECIFIC ISOCITRATE DEHYDROGENASE"/>
    <property type="match status" value="1"/>
</dbReference>
<evidence type="ECO:0000256" key="12">
    <source>
        <dbReference type="PIRSR" id="PIRSR000108-2"/>
    </source>
</evidence>
<dbReference type="InterPro" id="IPR019818">
    <property type="entry name" value="IsoCit/isopropylmalate_DH_CS"/>
</dbReference>
<evidence type="ECO:0000256" key="7">
    <source>
        <dbReference type="ARBA" id="ARBA00022857"/>
    </source>
</evidence>
<comment type="similarity">
    <text evidence="3 10">Belongs to the isocitrate and isopropylmalate dehydrogenases family.</text>
</comment>
<feature type="binding site" evidence="12">
    <location>
        <position position="132"/>
    </location>
    <ligand>
        <name>D-threo-isocitrate</name>
        <dbReference type="ChEBI" id="CHEBI:15562"/>
    </ligand>
</feature>
<dbReference type="AlphaFoldDB" id="A0A2T4VWB7"/>
<name>A0A2T4VWB7_9HYPH</name>
<comment type="cofactor">
    <cofactor evidence="1">
        <name>Mn(2+)</name>
        <dbReference type="ChEBI" id="CHEBI:29035"/>
    </cofactor>
</comment>
<feature type="binding site" evidence="14">
    <location>
        <begin position="75"/>
        <end position="77"/>
    </location>
    <ligand>
        <name>NADP(+)</name>
        <dbReference type="ChEBI" id="CHEBI:58349"/>
    </ligand>
</feature>
<dbReference type="NCBIfam" id="NF006156">
    <property type="entry name" value="PRK08299.1"/>
    <property type="match status" value="1"/>
</dbReference>
<feature type="binding site" evidence="12">
    <location>
        <position position="77"/>
    </location>
    <ligand>
        <name>D-threo-isocitrate</name>
        <dbReference type="ChEBI" id="CHEBI:15562"/>
    </ligand>
</feature>
<evidence type="ECO:0000256" key="4">
    <source>
        <dbReference type="ARBA" id="ARBA00022532"/>
    </source>
</evidence>
<keyword evidence="7 10" id="KW-0521">NADP</keyword>
<evidence type="ECO:0000313" key="16">
    <source>
        <dbReference type="EMBL" id="PTL86067.1"/>
    </source>
</evidence>
<feature type="binding site" evidence="12">
    <location>
        <position position="109"/>
    </location>
    <ligand>
        <name>D-threo-isocitrate</name>
        <dbReference type="ChEBI" id="CHEBI:15562"/>
    </ligand>
</feature>
<dbReference type="PANTHER" id="PTHR11822:SF21">
    <property type="entry name" value="ISOCITRATE DEHYDROGENASE [NADP], MITOCHONDRIAL"/>
    <property type="match status" value="1"/>
</dbReference>
<comment type="cofactor">
    <cofactor evidence="10 13">
        <name>Mg(2+)</name>
        <dbReference type="ChEBI" id="CHEBI:18420"/>
    </cofactor>
    <cofactor evidence="10 13">
        <name>Mn(2+)</name>
        <dbReference type="ChEBI" id="CHEBI:29035"/>
    </cofactor>
    <text evidence="10 13">Binds 1 Mg(2+) or Mn(2+) ion per subunit.</text>
</comment>
<sequence length="406" mass="46294">MKKIKVTNYIVNMDGDEMTRFIWKLIQEKLIFPYLDLKIKYFDLSIQNRDITNDQVTIDAANAIKKYGIGIKCATITADKNRVKEFGLKEMWRSPNGTIRNILGGIIFREPIICKNVPRLIPGWKEPIIIGRHAFGDQYRATDFRFSGKGKLILKFIGEDGNIIEKEVFDSPGDGIAMAMYNLDDSIREFARTSMQYALLRKFPLYLSTKDTILKNYDGRFKNIFDEIYETEFKDQFDQLGLSYSHRLIDDMVASSIKWSGGYVWACKNYDGDVQSDIVAQGFGSLGLMTSVLITADGKTMETEAAHGTVTRHYRQHQQGKETSTNSIASIFAWTRGLLHRAKLDNNNELKNFAQKLEQVCIKTVEDGFMTKDLALLVGPEQDWLSTSGFIEKISSNLEIALQQDM</sequence>
<evidence type="ECO:0000256" key="14">
    <source>
        <dbReference type="PIRSR" id="PIRSR000108-4"/>
    </source>
</evidence>
<feature type="binding site" evidence="13">
    <location>
        <position position="273"/>
    </location>
    <ligand>
        <name>Mn(2+)</name>
        <dbReference type="ChEBI" id="CHEBI:29035"/>
    </ligand>
</feature>
<keyword evidence="9 10" id="KW-0464">Manganese</keyword>
<keyword evidence="8 10" id="KW-0560">Oxidoreductase</keyword>
<feature type="domain" description="Isopropylmalate dehydrogenase-like" evidence="15">
    <location>
        <begin position="9"/>
        <end position="394"/>
    </location>
</feature>
<dbReference type="GO" id="GO:0000287">
    <property type="term" value="F:magnesium ion binding"/>
    <property type="evidence" value="ECO:0007669"/>
    <property type="project" value="InterPro"/>
</dbReference>
<evidence type="ECO:0000259" key="15">
    <source>
        <dbReference type="SMART" id="SM01329"/>
    </source>
</evidence>
<dbReference type="InterPro" id="IPR004790">
    <property type="entry name" value="Isocitrate_DH_NADP"/>
</dbReference>
<dbReference type="Proteomes" id="UP000240811">
    <property type="component" value="Unassembled WGS sequence"/>
</dbReference>
<dbReference type="GO" id="GO:0005737">
    <property type="term" value="C:cytoplasm"/>
    <property type="evidence" value="ECO:0007669"/>
    <property type="project" value="UniProtKB-SubCell"/>
</dbReference>
<evidence type="ECO:0000256" key="8">
    <source>
        <dbReference type="ARBA" id="ARBA00023002"/>
    </source>
</evidence>
<evidence type="ECO:0000256" key="6">
    <source>
        <dbReference type="ARBA" id="ARBA00022842"/>
    </source>
</evidence>
<evidence type="ECO:0000256" key="10">
    <source>
        <dbReference type="PIRNR" id="PIRNR000108"/>
    </source>
</evidence>
<dbReference type="PROSITE" id="PS00470">
    <property type="entry name" value="IDH_IMDH"/>
    <property type="match status" value="1"/>
</dbReference>
<dbReference type="EC" id="1.1.1.42" evidence="10"/>
<accession>A0A2T4VWB7</accession>
<dbReference type="SMART" id="SM01329">
    <property type="entry name" value="Iso_dh"/>
    <property type="match status" value="1"/>
</dbReference>
<comment type="subcellular location">
    <subcellularLocation>
        <location evidence="2">Cytoplasm</location>
    </subcellularLocation>
</comment>
<feature type="binding site" evidence="14">
    <location>
        <begin position="308"/>
        <end position="313"/>
    </location>
    <ligand>
        <name>NADP(+)</name>
        <dbReference type="ChEBI" id="CHEBI:58349"/>
    </ligand>
</feature>
<evidence type="ECO:0000256" key="9">
    <source>
        <dbReference type="ARBA" id="ARBA00023211"/>
    </source>
</evidence>
<dbReference type="NCBIfam" id="TIGR00127">
    <property type="entry name" value="nadp_idh_euk"/>
    <property type="match status" value="1"/>
</dbReference>
<feature type="binding site" evidence="14">
    <location>
        <position position="326"/>
    </location>
    <ligand>
        <name>NADP(+)</name>
        <dbReference type="ChEBI" id="CHEBI:58349"/>
    </ligand>
</feature>
<dbReference type="PIRSF" id="PIRSF000108">
    <property type="entry name" value="IDH_NADP"/>
    <property type="match status" value="1"/>
</dbReference>
<keyword evidence="6 10" id="KW-0460">Magnesium</keyword>
<feature type="binding site" evidence="13">
    <location>
        <position position="250"/>
    </location>
    <ligand>
        <name>Mn(2+)</name>
        <dbReference type="ChEBI" id="CHEBI:29035"/>
    </ligand>
</feature>
<evidence type="ECO:0000256" key="11">
    <source>
        <dbReference type="PIRSR" id="PIRSR000108-1"/>
    </source>
</evidence>
<evidence type="ECO:0000256" key="5">
    <source>
        <dbReference type="ARBA" id="ARBA00022723"/>
    </source>
</evidence>
<reference evidence="17" key="1">
    <citation type="submission" date="2018-02" db="EMBL/GenBank/DDBJ databases">
        <title>Genome sequence of Candidatus Liberibacter europaeus.</title>
        <authorList>
            <person name="Frampton R.A."/>
            <person name="Thompson S.M."/>
            <person name="David C."/>
            <person name="Addison S.M."/>
            <person name="Smith G.R."/>
        </authorList>
    </citation>
    <scope>NUCLEOTIDE SEQUENCE [LARGE SCALE GENOMIC DNA]</scope>
</reference>
<evidence type="ECO:0000256" key="13">
    <source>
        <dbReference type="PIRSR" id="PIRSR000108-3"/>
    </source>
</evidence>
<dbReference type="GO" id="GO:0006099">
    <property type="term" value="P:tricarboxylic acid cycle"/>
    <property type="evidence" value="ECO:0007669"/>
    <property type="project" value="UniProtKB-KW"/>
</dbReference>
<dbReference type="Gene3D" id="3.40.718.10">
    <property type="entry name" value="Isopropylmalate Dehydrogenase"/>
    <property type="match status" value="1"/>
</dbReference>
<evidence type="ECO:0000313" key="17">
    <source>
        <dbReference type="Proteomes" id="UP000240811"/>
    </source>
</evidence>
<feature type="binding site" evidence="14">
    <location>
        <position position="258"/>
    </location>
    <ligand>
        <name>NADP(+)</name>
        <dbReference type="ChEBI" id="CHEBI:58349"/>
    </ligand>
</feature>
<comment type="catalytic activity">
    <reaction evidence="10">
        <text>D-threo-isocitrate + NADP(+) = 2-oxoglutarate + CO2 + NADPH</text>
        <dbReference type="Rhea" id="RHEA:19629"/>
        <dbReference type="ChEBI" id="CHEBI:15562"/>
        <dbReference type="ChEBI" id="CHEBI:16526"/>
        <dbReference type="ChEBI" id="CHEBI:16810"/>
        <dbReference type="ChEBI" id="CHEBI:57783"/>
        <dbReference type="ChEBI" id="CHEBI:58349"/>
        <dbReference type="EC" id="1.1.1.42"/>
    </reaction>
</comment>
<feature type="binding site" evidence="14">
    <location>
        <position position="82"/>
    </location>
    <ligand>
        <name>NADP(+)</name>
        <dbReference type="ChEBI" id="CHEBI:58349"/>
    </ligand>
</feature>
<proteinExistence type="inferred from homology"/>